<feature type="chain" id="PRO_5036165397" description="Secreted protein" evidence="1">
    <location>
        <begin position="21"/>
        <end position="80"/>
    </location>
</feature>
<proteinExistence type="predicted"/>
<protein>
    <recommendedName>
        <fullName evidence="6">Secreted protein</fullName>
    </recommendedName>
</protein>
<keyword evidence="5" id="KW-1185">Reference proteome</keyword>
<organism evidence="2 4">
    <name type="scientific">Phytophthora rubi</name>
    <dbReference type="NCBI Taxonomy" id="129364"/>
    <lineage>
        <taxon>Eukaryota</taxon>
        <taxon>Sar</taxon>
        <taxon>Stramenopiles</taxon>
        <taxon>Oomycota</taxon>
        <taxon>Peronosporomycetes</taxon>
        <taxon>Peronosporales</taxon>
        <taxon>Peronosporaceae</taxon>
        <taxon>Phytophthora</taxon>
    </lineage>
</organism>
<evidence type="ECO:0008006" key="6">
    <source>
        <dbReference type="Google" id="ProtNLM"/>
    </source>
</evidence>
<evidence type="ECO:0000313" key="4">
    <source>
        <dbReference type="Proteomes" id="UP000429607"/>
    </source>
</evidence>
<evidence type="ECO:0000313" key="2">
    <source>
        <dbReference type="EMBL" id="KAE9042820.1"/>
    </source>
</evidence>
<dbReference type="EMBL" id="QXFT01000420">
    <property type="protein sequence ID" value="KAE9344471.1"/>
    <property type="molecule type" value="Genomic_DNA"/>
</dbReference>
<dbReference type="Proteomes" id="UP000429607">
    <property type="component" value="Unassembled WGS sequence"/>
</dbReference>
<dbReference type="Proteomes" id="UP000434957">
    <property type="component" value="Unassembled WGS sequence"/>
</dbReference>
<gene>
    <name evidence="2" type="ORF">PR001_g6039</name>
    <name evidence="3" type="ORF">PR003_g8456</name>
</gene>
<evidence type="ECO:0000313" key="5">
    <source>
        <dbReference type="Proteomes" id="UP000434957"/>
    </source>
</evidence>
<comment type="caution">
    <text evidence="2">The sequence shown here is derived from an EMBL/GenBank/DDBJ whole genome shotgun (WGS) entry which is preliminary data.</text>
</comment>
<dbReference type="AlphaFoldDB" id="A0A6A3NNN2"/>
<evidence type="ECO:0000256" key="1">
    <source>
        <dbReference type="SAM" id="SignalP"/>
    </source>
</evidence>
<accession>A0A6A3NNN2</accession>
<evidence type="ECO:0000313" key="3">
    <source>
        <dbReference type="EMBL" id="KAE9344471.1"/>
    </source>
</evidence>
<name>A0A6A3NNN2_9STRA</name>
<sequence>MHNCNATICCYRFILWLSYAFMSVPTKPPKLETQSSHGISLNICRYHWSGSTMPGHLCVHTRESTSRAARETPTPGVPRA</sequence>
<reference evidence="2 4" key="1">
    <citation type="submission" date="2018-09" db="EMBL/GenBank/DDBJ databases">
        <title>Genomic investigation of the strawberry pathogen Phytophthora fragariae indicates pathogenicity is determined by transcriptional variation in three key races.</title>
        <authorList>
            <person name="Adams T.M."/>
            <person name="Armitage A.D."/>
            <person name="Sobczyk M.K."/>
            <person name="Bates H.J."/>
            <person name="Dunwell J.M."/>
            <person name="Nellist C.F."/>
            <person name="Harrison R.J."/>
        </authorList>
    </citation>
    <scope>NUCLEOTIDE SEQUENCE [LARGE SCALE GENOMIC DNA]</scope>
    <source>
        <strain evidence="2 4">SCRP249</strain>
        <strain evidence="3 5">SCRP333</strain>
    </source>
</reference>
<feature type="signal peptide" evidence="1">
    <location>
        <begin position="1"/>
        <end position="20"/>
    </location>
</feature>
<keyword evidence="1" id="KW-0732">Signal</keyword>
<dbReference type="EMBL" id="QXFV01000278">
    <property type="protein sequence ID" value="KAE9042820.1"/>
    <property type="molecule type" value="Genomic_DNA"/>
</dbReference>